<feature type="region of interest" description="Disordered" evidence="1">
    <location>
        <begin position="1"/>
        <end position="45"/>
    </location>
</feature>
<sequence length="45" mass="5443">MTDKPDPPTTTRRKDRSLKEQARLEKRKARRARKQADHKLTRDKQ</sequence>
<reference evidence="2 3" key="1">
    <citation type="submission" date="2016-10" db="EMBL/GenBank/DDBJ databases">
        <authorList>
            <person name="de Groot N.N."/>
        </authorList>
    </citation>
    <scope>NUCLEOTIDE SEQUENCE [LARGE SCALE GENOMIC DNA]</scope>
    <source>
        <strain evidence="2 3">DSM 8512</strain>
    </source>
</reference>
<evidence type="ECO:0000256" key="1">
    <source>
        <dbReference type="SAM" id="MobiDB-lite"/>
    </source>
</evidence>
<accession>A0A1H8H402</accession>
<protein>
    <submittedName>
        <fullName evidence="2">Uncharacterized protein</fullName>
    </submittedName>
</protein>
<dbReference type="STRING" id="34002.SAMN04489859_1008110"/>
<feature type="compositionally biased region" description="Basic and acidic residues" evidence="1">
    <location>
        <begin position="34"/>
        <end position="45"/>
    </location>
</feature>
<dbReference type="Proteomes" id="UP000199054">
    <property type="component" value="Unassembled WGS sequence"/>
</dbReference>
<dbReference type="AlphaFoldDB" id="A0A1H8H402"/>
<evidence type="ECO:0000313" key="2">
    <source>
        <dbReference type="EMBL" id="SEN50983.1"/>
    </source>
</evidence>
<evidence type="ECO:0000313" key="3">
    <source>
        <dbReference type="Proteomes" id="UP000199054"/>
    </source>
</evidence>
<dbReference type="EMBL" id="FODE01000008">
    <property type="protein sequence ID" value="SEN50983.1"/>
    <property type="molecule type" value="Genomic_DNA"/>
</dbReference>
<organism evidence="2 3">
    <name type="scientific">Paracoccus alcaliphilus</name>
    <dbReference type="NCBI Taxonomy" id="34002"/>
    <lineage>
        <taxon>Bacteria</taxon>
        <taxon>Pseudomonadati</taxon>
        <taxon>Pseudomonadota</taxon>
        <taxon>Alphaproteobacteria</taxon>
        <taxon>Rhodobacterales</taxon>
        <taxon>Paracoccaceae</taxon>
        <taxon>Paracoccus</taxon>
    </lineage>
</organism>
<dbReference type="RefSeq" id="WP_170851777.1">
    <property type="nucleotide sequence ID" value="NZ_CP067124.1"/>
</dbReference>
<keyword evidence="3" id="KW-1185">Reference proteome</keyword>
<proteinExistence type="predicted"/>
<name>A0A1H8H402_9RHOB</name>
<gene>
    <name evidence="2" type="ORF">SAMN04489859_1008110</name>
</gene>